<dbReference type="NCBIfam" id="TIGR02464">
    <property type="entry name" value="ribofla_fusion"/>
    <property type="match status" value="1"/>
</dbReference>
<comment type="catalytic activity">
    <reaction evidence="1">
        <text>5-amino-6-(5-phospho-D-ribosylamino)uracil + H2O = 5,6-diaminouracil + D-ribose 5-phosphate</text>
        <dbReference type="Rhea" id="RHEA:55020"/>
        <dbReference type="ChEBI" id="CHEBI:15377"/>
        <dbReference type="ChEBI" id="CHEBI:46252"/>
        <dbReference type="ChEBI" id="CHEBI:58453"/>
        <dbReference type="ChEBI" id="CHEBI:78346"/>
    </reaction>
</comment>
<dbReference type="Gene3D" id="1.10.357.40">
    <property type="entry name" value="YbiA-like"/>
    <property type="match status" value="1"/>
</dbReference>
<name>A0A1F5TM69_9BACT</name>
<dbReference type="CDD" id="cd15457">
    <property type="entry name" value="NADAR"/>
    <property type="match status" value="1"/>
</dbReference>
<dbReference type="AlphaFoldDB" id="A0A1F5TM69"/>
<protein>
    <recommendedName>
        <fullName evidence="3">NADAR domain-containing protein</fullName>
    </recommendedName>
</protein>
<comment type="catalytic activity">
    <reaction evidence="2">
        <text>2,5-diamino-6-hydroxy-4-(5-phosphoribosylamino)-pyrimidine + H2O = 2,5,6-triamino-4-hydroxypyrimidine + D-ribose 5-phosphate</text>
        <dbReference type="Rhea" id="RHEA:23436"/>
        <dbReference type="ChEBI" id="CHEBI:15377"/>
        <dbReference type="ChEBI" id="CHEBI:58614"/>
        <dbReference type="ChEBI" id="CHEBI:78346"/>
        <dbReference type="ChEBI" id="CHEBI:137796"/>
    </reaction>
</comment>
<evidence type="ECO:0000256" key="1">
    <source>
        <dbReference type="ARBA" id="ARBA00000022"/>
    </source>
</evidence>
<feature type="domain" description="NADAR" evidence="3">
    <location>
        <begin position="10"/>
        <end position="141"/>
    </location>
</feature>
<comment type="caution">
    <text evidence="4">The sequence shown here is derived from an EMBL/GenBank/DDBJ whole genome shotgun (WGS) entry which is preliminary data.</text>
</comment>
<sequence>MEKVLFFGGPWNCFSNFSAFKVNYMGIDWMTSEHAYQASKFFDEKIFQEILTASSAYKSKEIAQKYEKHVKKDWHKIKINIMEKIVRAKLEQHEYIQRKLLETGDREIVEDSPYDNFWGRGPDWEGENHLGKIWMKLREGLKAKIKQGDKNV</sequence>
<evidence type="ECO:0000313" key="5">
    <source>
        <dbReference type="Proteomes" id="UP000177579"/>
    </source>
</evidence>
<evidence type="ECO:0000259" key="3">
    <source>
        <dbReference type="Pfam" id="PF08719"/>
    </source>
</evidence>
<evidence type="ECO:0000313" key="4">
    <source>
        <dbReference type="EMBL" id="OGF39956.1"/>
    </source>
</evidence>
<dbReference type="InterPro" id="IPR012816">
    <property type="entry name" value="NADAR"/>
</dbReference>
<dbReference type="InterPro" id="IPR037238">
    <property type="entry name" value="YbiA-like_sf"/>
</dbReference>
<organism evidence="4 5">
    <name type="scientific">Candidatus Falkowbacteria bacterium RIFOXYD2_FULL_34_120</name>
    <dbReference type="NCBI Taxonomy" id="1798007"/>
    <lineage>
        <taxon>Bacteria</taxon>
        <taxon>Candidatus Falkowiibacteriota</taxon>
    </lineage>
</organism>
<reference evidence="4 5" key="1">
    <citation type="journal article" date="2016" name="Nat. Commun.">
        <title>Thousands of microbial genomes shed light on interconnected biogeochemical processes in an aquifer system.</title>
        <authorList>
            <person name="Anantharaman K."/>
            <person name="Brown C.T."/>
            <person name="Hug L.A."/>
            <person name="Sharon I."/>
            <person name="Castelle C.J."/>
            <person name="Probst A.J."/>
            <person name="Thomas B.C."/>
            <person name="Singh A."/>
            <person name="Wilkins M.J."/>
            <person name="Karaoz U."/>
            <person name="Brodie E.L."/>
            <person name="Williams K.H."/>
            <person name="Hubbard S.S."/>
            <person name="Banfield J.F."/>
        </authorList>
    </citation>
    <scope>NUCLEOTIDE SEQUENCE [LARGE SCALE GENOMIC DNA]</scope>
</reference>
<evidence type="ECO:0000256" key="2">
    <source>
        <dbReference type="ARBA" id="ARBA00000751"/>
    </source>
</evidence>
<dbReference type="Proteomes" id="UP000177579">
    <property type="component" value="Unassembled WGS sequence"/>
</dbReference>
<accession>A0A1F5TM69</accession>
<proteinExistence type="predicted"/>
<dbReference type="SUPFAM" id="SSF143990">
    <property type="entry name" value="YbiA-like"/>
    <property type="match status" value="1"/>
</dbReference>
<gene>
    <name evidence="4" type="ORF">A2531_01895</name>
</gene>
<dbReference type="EMBL" id="MFGO01000039">
    <property type="protein sequence ID" value="OGF39956.1"/>
    <property type="molecule type" value="Genomic_DNA"/>
</dbReference>
<dbReference type="Pfam" id="PF08719">
    <property type="entry name" value="NADAR"/>
    <property type="match status" value="1"/>
</dbReference>